<keyword evidence="1" id="KW-0812">Transmembrane</keyword>
<keyword evidence="3" id="KW-1185">Reference proteome</keyword>
<evidence type="ECO:0000256" key="1">
    <source>
        <dbReference type="SAM" id="Phobius"/>
    </source>
</evidence>
<feature type="transmembrane region" description="Helical" evidence="1">
    <location>
        <begin position="146"/>
        <end position="166"/>
    </location>
</feature>
<feature type="transmembrane region" description="Helical" evidence="1">
    <location>
        <begin position="248"/>
        <end position="271"/>
    </location>
</feature>
<gene>
    <name evidence="2" type="ORF">AAY24_16215</name>
</gene>
<keyword evidence="1" id="KW-0472">Membrane</keyword>
<evidence type="ECO:0000313" key="3">
    <source>
        <dbReference type="Proteomes" id="UP000034410"/>
    </source>
</evidence>
<dbReference type="KEGG" id="seds:AAY24_16215"/>
<name>A0A0F7K183_9GAMM</name>
<organism evidence="2 3">
    <name type="scientific">Sedimenticola thiotaurini</name>
    <dbReference type="NCBI Taxonomy" id="1543721"/>
    <lineage>
        <taxon>Bacteria</taxon>
        <taxon>Pseudomonadati</taxon>
        <taxon>Pseudomonadota</taxon>
        <taxon>Gammaproteobacteria</taxon>
        <taxon>Chromatiales</taxon>
        <taxon>Sedimenticolaceae</taxon>
        <taxon>Sedimenticola</taxon>
    </lineage>
</organism>
<dbReference type="Proteomes" id="UP000034410">
    <property type="component" value="Chromosome"/>
</dbReference>
<dbReference type="AlphaFoldDB" id="A0A0F7K183"/>
<dbReference type="EMBL" id="CP011412">
    <property type="protein sequence ID" value="AKH21647.1"/>
    <property type="molecule type" value="Genomic_DNA"/>
</dbReference>
<protein>
    <submittedName>
        <fullName evidence="2">Uncharacterized protein</fullName>
    </submittedName>
</protein>
<evidence type="ECO:0000313" key="2">
    <source>
        <dbReference type="EMBL" id="AKH21647.1"/>
    </source>
</evidence>
<keyword evidence="1" id="KW-1133">Transmembrane helix</keyword>
<sequence length="297" mass="32663">MISKVVFKQLAITLLLVLLMAAVQEGSLDRLGHQQTEAGFKRALLVFGVSRGLNGVISVAQGTEVAVEPVGIGLNFKPGEILDPINDLVERFSWVMLASSASFGIQRVLLDVMASPGLTLFASLAVLLLIMIWWPGRSPLRGLGLVICRLAVALLILRFSIILIAVGGEHFYQAFLEPQYSESRQQLEQAANSIGEVNSELQPDLPPPEEESLLDQARRVYNSATRAVDVNARMEAFSRAAADISEHAINMIVVFLMQTVLFPLFSLWLLWQLLKRVLRARLDWLRRDPPASGAAPG</sequence>
<dbReference type="PATRIC" id="fig|1543721.4.peg.3349"/>
<dbReference type="OrthoDB" id="5293851at2"/>
<accession>A0A0F7K183</accession>
<proteinExistence type="predicted"/>
<reference evidence="2 3" key="1">
    <citation type="journal article" date="2015" name="Genome Announc.">
        <title>Complete Genome Sequence of Sedimenticola thiotaurini Strain SIP-G1, a Polyphosphate- and Polyhydroxyalkanoate-Accumulating Sulfur-Oxidizing Gammaproteobacterium Isolated from Salt Marsh Sediments.</title>
        <authorList>
            <person name="Flood B.E."/>
            <person name="Jones D.S."/>
            <person name="Bailey J.V."/>
        </authorList>
    </citation>
    <scope>NUCLEOTIDE SEQUENCE [LARGE SCALE GENOMIC DNA]</scope>
    <source>
        <strain evidence="2 3">SIP-G1</strain>
    </source>
</reference>
<feature type="transmembrane region" description="Helical" evidence="1">
    <location>
        <begin position="113"/>
        <end position="134"/>
    </location>
</feature>